<dbReference type="InterPro" id="IPR002625">
    <property type="entry name" value="Smr_dom"/>
</dbReference>
<dbReference type="PROSITE" id="PS50828">
    <property type="entry name" value="SMR"/>
    <property type="match status" value="1"/>
</dbReference>
<dbReference type="EMBL" id="JBHUGH010000012">
    <property type="protein sequence ID" value="MFD1913634.1"/>
    <property type="molecule type" value="Genomic_DNA"/>
</dbReference>
<sequence>MSRRRPRGLRPEEAELWQRVAETALPLHPRGVTALPQPRAKPEKPDIAAIAQPSDRLPAFKIGQHAPPARPAHDLSPGIGERLASAPLNMDRKAFLRMSRGKLKPEARIDLHGMTVSEAHPELLRFILSARDKGYRLVLVITGKGRRGEDDGPIPRHPGVLKRQVPQWLSMPPLGAVVQQVAEAHLKHGGSGAYYVYLRRAT</sequence>
<dbReference type="SUPFAM" id="SSF160443">
    <property type="entry name" value="SMR domain-like"/>
    <property type="match status" value="1"/>
</dbReference>
<evidence type="ECO:0000313" key="2">
    <source>
        <dbReference type="EMBL" id="MFD1913634.1"/>
    </source>
</evidence>
<accession>A0ABW4S7S7</accession>
<keyword evidence="3" id="KW-1185">Reference proteome</keyword>
<reference evidence="3" key="1">
    <citation type="journal article" date="2019" name="Int. J. Syst. Evol. Microbiol.">
        <title>The Global Catalogue of Microorganisms (GCM) 10K type strain sequencing project: providing services to taxonomists for standard genome sequencing and annotation.</title>
        <authorList>
            <consortium name="The Broad Institute Genomics Platform"/>
            <consortium name="The Broad Institute Genome Sequencing Center for Infectious Disease"/>
            <person name="Wu L."/>
            <person name="Ma J."/>
        </authorList>
    </citation>
    <scope>NUCLEOTIDE SEQUENCE [LARGE SCALE GENOMIC DNA]</scope>
    <source>
        <strain evidence="3">CGMCC 4.7242</strain>
    </source>
</reference>
<protein>
    <submittedName>
        <fullName evidence="2">Smr/MutS family protein</fullName>
    </submittedName>
</protein>
<name>A0ABW4S7S7_9RHOB</name>
<dbReference type="Pfam" id="PF01713">
    <property type="entry name" value="Smr"/>
    <property type="match status" value="1"/>
</dbReference>
<dbReference type="SMART" id="SM00463">
    <property type="entry name" value="SMR"/>
    <property type="match status" value="1"/>
</dbReference>
<evidence type="ECO:0000259" key="1">
    <source>
        <dbReference type="PROSITE" id="PS50828"/>
    </source>
</evidence>
<dbReference type="RefSeq" id="WP_390263799.1">
    <property type="nucleotide sequence ID" value="NZ_JBHUGH010000012.1"/>
</dbReference>
<dbReference type="Proteomes" id="UP001597353">
    <property type="component" value="Unassembled WGS sequence"/>
</dbReference>
<dbReference type="PANTHER" id="PTHR35562">
    <property type="entry name" value="DNA ENDONUCLEASE SMRA-RELATED"/>
    <property type="match status" value="1"/>
</dbReference>
<proteinExistence type="predicted"/>
<gene>
    <name evidence="2" type="ORF">ACFSGJ_15585</name>
</gene>
<evidence type="ECO:0000313" key="3">
    <source>
        <dbReference type="Proteomes" id="UP001597353"/>
    </source>
</evidence>
<feature type="domain" description="Smr" evidence="1">
    <location>
        <begin position="109"/>
        <end position="199"/>
    </location>
</feature>
<comment type="caution">
    <text evidence="2">The sequence shown here is derived from an EMBL/GenBank/DDBJ whole genome shotgun (WGS) entry which is preliminary data.</text>
</comment>
<organism evidence="2 3">
    <name type="scientific">Halodurantibacterium flavum</name>
    <dbReference type="NCBI Taxonomy" id="1382802"/>
    <lineage>
        <taxon>Bacteria</taxon>
        <taxon>Pseudomonadati</taxon>
        <taxon>Pseudomonadota</taxon>
        <taxon>Alphaproteobacteria</taxon>
        <taxon>Rhodobacterales</taxon>
        <taxon>Paracoccaceae</taxon>
        <taxon>Halodurantibacterium</taxon>
    </lineage>
</organism>
<dbReference type="Gene3D" id="3.30.1370.110">
    <property type="match status" value="1"/>
</dbReference>
<dbReference type="InterPro" id="IPR036063">
    <property type="entry name" value="Smr_dom_sf"/>
</dbReference>
<dbReference type="PANTHER" id="PTHR35562:SF2">
    <property type="entry name" value="DNA ENDONUCLEASE SMRA-RELATED"/>
    <property type="match status" value="1"/>
</dbReference>